<organism evidence="2 3">
    <name type="scientific">Streptomyces griseofuscus</name>
    <dbReference type="NCBI Taxonomy" id="146922"/>
    <lineage>
        <taxon>Bacteria</taxon>
        <taxon>Bacillati</taxon>
        <taxon>Actinomycetota</taxon>
        <taxon>Actinomycetes</taxon>
        <taxon>Kitasatosporales</taxon>
        <taxon>Streptomycetaceae</taxon>
        <taxon>Streptomyces</taxon>
    </lineage>
</organism>
<proteinExistence type="predicted"/>
<evidence type="ECO:0000313" key="3">
    <source>
        <dbReference type="Proteomes" id="UP000516422"/>
    </source>
</evidence>
<dbReference type="Proteomes" id="UP000516422">
    <property type="component" value="Chromosome"/>
</dbReference>
<feature type="region of interest" description="Disordered" evidence="1">
    <location>
        <begin position="77"/>
        <end position="122"/>
    </location>
</feature>
<evidence type="ECO:0000256" key="1">
    <source>
        <dbReference type="SAM" id="MobiDB-lite"/>
    </source>
</evidence>
<dbReference type="AlphaFoldDB" id="A0A7H1QCF2"/>
<sequence>MPRALAPEGIDAALDFIGGDALEVFLTLLDRPERLASIVEADAAVRGGHYVWVRPDSAPLTELGRLVDEGRLTVPIAKTLPKPGGSAARPHSREAGPHRRPGSVFGLTLPRAGNPASAIAAS</sequence>
<dbReference type="EMBL" id="CP051006">
    <property type="protein sequence ID" value="QNT97982.1"/>
    <property type="molecule type" value="Genomic_DNA"/>
</dbReference>
<gene>
    <name evidence="2" type="ORF">HEP81_07751</name>
</gene>
<name>A0A7H1QCF2_9ACTN</name>
<evidence type="ECO:0000313" key="2">
    <source>
        <dbReference type="EMBL" id="QNT97982.1"/>
    </source>
</evidence>
<accession>A0A7H1QCF2</accession>
<reference evidence="2 3" key="1">
    <citation type="submission" date="2020-04" db="EMBL/GenBank/DDBJ databases">
        <title>Characterization and engineering of Streptomyces griseofuscus DSM40191 as a potential heterologous host for expression of BGCs.</title>
        <authorList>
            <person name="Gren T."/>
            <person name="Whitford C.M."/>
            <person name="Mohite O.S."/>
            <person name="Joergensen T.S."/>
            <person name="Nielsen J.B."/>
            <person name="Lee S.Y."/>
            <person name="Weber T."/>
        </authorList>
    </citation>
    <scope>NUCLEOTIDE SEQUENCE [LARGE SCALE GENOMIC DNA]</scope>
    <source>
        <strain evidence="2 3">DSM 40191</strain>
    </source>
</reference>
<dbReference type="KEGG" id="sgf:HEP81_07751"/>
<protein>
    <submittedName>
        <fullName evidence="2">Uncharacterized protein</fullName>
    </submittedName>
</protein>